<sequence>MATRSLTLAGLLAAARASAHMSVFVQHDAMYLLPASRGLPCSNDGGTSCPKAGDIASAGCQPYLLSYNGLVCVAPVDAQCIEVVEDTWACTFPQTASTSVNEANTIAAYSDDDGDDDEALSKVLRVLCDVTSGKGTYQTSAYDCERIASATAYPSNYAAAKDSGTASMYDQSATQAIQNGGYTGGSVTPTYGFPVGGFSADEVYPADIDDLIEDVDSIDETYPTHHVNDGFRPYIPSIRPDAYDLKGGLPLVDPIQMIPDAFTGVPDSYLTVIPDILTRIPDVLTMIPDTLTRIPDVLTVVPDILTRIPDVLTVIPDILPAIPDVPIPTVVTDIVPAVSDIFTAAPDIFTLAPTIPVIPIVAPAPLAPITFPRFPRRMRSLSE</sequence>
<proteinExistence type="predicted"/>
<organism evidence="2 3">
    <name type="scientific">Peronospora matthiolae</name>
    <dbReference type="NCBI Taxonomy" id="2874970"/>
    <lineage>
        <taxon>Eukaryota</taxon>
        <taxon>Sar</taxon>
        <taxon>Stramenopiles</taxon>
        <taxon>Oomycota</taxon>
        <taxon>Peronosporomycetes</taxon>
        <taxon>Peronosporales</taxon>
        <taxon>Peronosporaceae</taxon>
        <taxon>Peronospora</taxon>
    </lineage>
</organism>
<gene>
    <name evidence="2" type="ORF">PM001_LOCUS13612</name>
</gene>
<protein>
    <submittedName>
        <fullName evidence="2">Uncharacterized protein</fullName>
    </submittedName>
</protein>
<reference evidence="2" key="1">
    <citation type="submission" date="2024-01" db="EMBL/GenBank/DDBJ databases">
        <authorList>
            <person name="Webb A."/>
        </authorList>
    </citation>
    <scope>NUCLEOTIDE SEQUENCE</scope>
    <source>
        <strain evidence="2">Pm1</strain>
    </source>
</reference>
<evidence type="ECO:0000313" key="2">
    <source>
        <dbReference type="EMBL" id="CAK7928462.1"/>
    </source>
</evidence>
<feature type="chain" id="PRO_5043438396" evidence="1">
    <location>
        <begin position="18"/>
        <end position="383"/>
    </location>
</feature>
<comment type="caution">
    <text evidence="2">The sequence shown here is derived from an EMBL/GenBank/DDBJ whole genome shotgun (WGS) entry which is preliminary data.</text>
</comment>
<accession>A0AAV1U4K6</accession>
<dbReference type="Proteomes" id="UP001162060">
    <property type="component" value="Unassembled WGS sequence"/>
</dbReference>
<dbReference type="AlphaFoldDB" id="A0AAV1U4K6"/>
<dbReference type="EMBL" id="CAKLBY020000124">
    <property type="protein sequence ID" value="CAK7928462.1"/>
    <property type="molecule type" value="Genomic_DNA"/>
</dbReference>
<keyword evidence="1" id="KW-0732">Signal</keyword>
<evidence type="ECO:0000313" key="3">
    <source>
        <dbReference type="Proteomes" id="UP001162060"/>
    </source>
</evidence>
<name>A0AAV1U4K6_9STRA</name>
<evidence type="ECO:0000256" key="1">
    <source>
        <dbReference type="SAM" id="SignalP"/>
    </source>
</evidence>
<feature type="signal peptide" evidence="1">
    <location>
        <begin position="1"/>
        <end position="17"/>
    </location>
</feature>